<dbReference type="InterPro" id="IPR012677">
    <property type="entry name" value="Nucleotide-bd_a/b_plait_sf"/>
</dbReference>
<feature type="domain" description="RRM" evidence="4">
    <location>
        <begin position="149"/>
        <end position="230"/>
    </location>
</feature>
<evidence type="ECO:0000256" key="3">
    <source>
        <dbReference type="SAM" id="MobiDB-lite"/>
    </source>
</evidence>
<dbReference type="InParanoid" id="A0A1D3CVP4"/>
<evidence type="ECO:0000313" key="5">
    <source>
        <dbReference type="EMBL" id="OEH75277.1"/>
    </source>
</evidence>
<dbReference type="PANTHER" id="PTHR48025:SF1">
    <property type="entry name" value="RRM DOMAIN-CONTAINING PROTEIN"/>
    <property type="match status" value="1"/>
</dbReference>
<dbReference type="Proteomes" id="UP000095192">
    <property type="component" value="Unassembled WGS sequence"/>
</dbReference>
<dbReference type="AlphaFoldDB" id="A0A1D3CVP4"/>
<reference evidence="5 6" key="1">
    <citation type="journal article" date="2016" name="BMC Genomics">
        <title>Comparative genomics reveals Cyclospora cayetanensis possesses coccidia-like metabolism and invasion components but unique surface antigens.</title>
        <authorList>
            <person name="Liu S."/>
            <person name="Wang L."/>
            <person name="Zheng H."/>
            <person name="Xu Z."/>
            <person name="Roellig D.M."/>
            <person name="Li N."/>
            <person name="Frace M.A."/>
            <person name="Tang K."/>
            <person name="Arrowood M.J."/>
            <person name="Moss D.M."/>
            <person name="Zhang L."/>
            <person name="Feng Y."/>
            <person name="Xiao L."/>
        </authorList>
    </citation>
    <scope>NUCLEOTIDE SEQUENCE [LARGE SCALE GENOMIC DNA]</scope>
    <source>
        <strain evidence="5 6">CHN_HEN01</strain>
    </source>
</reference>
<dbReference type="InterPro" id="IPR050502">
    <property type="entry name" value="Euk_RNA-bind_prot"/>
</dbReference>
<dbReference type="VEuPathDB" id="ToxoDB:LOC34621579"/>
<dbReference type="Pfam" id="PF00076">
    <property type="entry name" value="RRM_1"/>
    <property type="match status" value="2"/>
</dbReference>
<dbReference type="EMBL" id="JROU02001772">
    <property type="protein sequence ID" value="OEH75277.1"/>
    <property type="molecule type" value="Genomic_DNA"/>
</dbReference>
<dbReference type="InterPro" id="IPR035979">
    <property type="entry name" value="RBD_domain_sf"/>
</dbReference>
<evidence type="ECO:0000256" key="1">
    <source>
        <dbReference type="ARBA" id="ARBA00022884"/>
    </source>
</evidence>
<dbReference type="PANTHER" id="PTHR48025">
    <property type="entry name" value="OS02G0815200 PROTEIN"/>
    <property type="match status" value="1"/>
</dbReference>
<dbReference type="GO" id="GO:0005634">
    <property type="term" value="C:nucleus"/>
    <property type="evidence" value="ECO:0007669"/>
    <property type="project" value="TreeGrafter"/>
</dbReference>
<feature type="compositionally biased region" description="Low complexity" evidence="3">
    <location>
        <begin position="9"/>
        <end position="18"/>
    </location>
</feature>
<protein>
    <submittedName>
        <fullName evidence="5">RNA recognition motif domain-containing protein</fullName>
    </submittedName>
</protein>
<dbReference type="Gene3D" id="3.30.70.330">
    <property type="match status" value="2"/>
</dbReference>
<accession>A0A1D3CVP4</accession>
<feature type="region of interest" description="Disordered" evidence="3">
    <location>
        <begin position="1"/>
        <end position="143"/>
    </location>
</feature>
<keyword evidence="1 2" id="KW-0694">RNA-binding</keyword>
<feature type="compositionally biased region" description="Low complexity" evidence="3">
    <location>
        <begin position="121"/>
        <end position="135"/>
    </location>
</feature>
<dbReference type="SMART" id="SM00360">
    <property type="entry name" value="RRM"/>
    <property type="match status" value="2"/>
</dbReference>
<feature type="compositionally biased region" description="Low complexity" evidence="3">
    <location>
        <begin position="99"/>
        <end position="113"/>
    </location>
</feature>
<comment type="caution">
    <text evidence="5">The sequence shown here is derived from an EMBL/GenBank/DDBJ whole genome shotgun (WGS) entry which is preliminary data.</text>
</comment>
<organism evidence="5 6">
    <name type="scientific">Cyclospora cayetanensis</name>
    <dbReference type="NCBI Taxonomy" id="88456"/>
    <lineage>
        <taxon>Eukaryota</taxon>
        <taxon>Sar</taxon>
        <taxon>Alveolata</taxon>
        <taxon>Apicomplexa</taxon>
        <taxon>Conoidasida</taxon>
        <taxon>Coccidia</taxon>
        <taxon>Eucoccidiorida</taxon>
        <taxon>Eimeriorina</taxon>
        <taxon>Eimeriidae</taxon>
        <taxon>Cyclospora</taxon>
    </lineage>
</organism>
<keyword evidence="6" id="KW-1185">Reference proteome</keyword>
<evidence type="ECO:0000313" key="6">
    <source>
        <dbReference type="Proteomes" id="UP000095192"/>
    </source>
</evidence>
<sequence>MSAEHTVKAATAAAADGLQGEGQEEHQQMLHLKGRQEEEGQQQQHGAEAISDAYGKSLKRTDQEDGDQQEGLQQQQQKQEEKSSSYDGMQENLQEEEQASPQKQKPQQRSEQQLNSTKVSQDSQQQTQPQRQQQQLPFPLPHKAPPVEVKLFVGRVPQSVQEDQLRDLFSEFGIVTDCSVIREKNTMKHRNSAFVRMSSLAFADAAIRALHGMRALEEGAPPLAVKYASGEAARIGLSAAAADGGIDKAKLFVGSIPRNATEDELKVFFSSYGTVDEVFVLRDSGSGGGKGCAFVKYRYKEEALYAIRSLSGRHTFAGCSRPVDRPLQQPQKITTRGRQAPGESISHLTACRITTMRLKTSQRGRGPQSLTRSAVEEGAYGGHLCKAGASRPDLREQTSSYFTFRGSGEGSSCWRLLEDSVL</sequence>
<feature type="compositionally biased region" description="Basic and acidic residues" evidence="3">
    <location>
        <begin position="23"/>
        <end position="38"/>
    </location>
</feature>
<dbReference type="SUPFAM" id="SSF54928">
    <property type="entry name" value="RNA-binding domain, RBD"/>
    <property type="match status" value="2"/>
</dbReference>
<gene>
    <name evidence="5" type="ORF">cyc_01943</name>
</gene>
<dbReference type="InterPro" id="IPR000504">
    <property type="entry name" value="RRM_dom"/>
</dbReference>
<evidence type="ECO:0000259" key="4">
    <source>
        <dbReference type="PROSITE" id="PS50102"/>
    </source>
</evidence>
<feature type="domain" description="RRM" evidence="4">
    <location>
        <begin position="249"/>
        <end position="330"/>
    </location>
</feature>
<dbReference type="VEuPathDB" id="ToxoDB:cyc_01943"/>
<dbReference type="GO" id="GO:0003729">
    <property type="term" value="F:mRNA binding"/>
    <property type="evidence" value="ECO:0007669"/>
    <property type="project" value="TreeGrafter"/>
</dbReference>
<evidence type="ECO:0000256" key="2">
    <source>
        <dbReference type="PROSITE-ProRule" id="PRU00176"/>
    </source>
</evidence>
<dbReference type="PROSITE" id="PS50102">
    <property type="entry name" value="RRM"/>
    <property type="match status" value="2"/>
</dbReference>
<proteinExistence type="predicted"/>
<name>A0A1D3CVP4_9EIME</name>